<name>A0A397T304_9GLOM</name>
<gene>
    <name evidence="1" type="ORF">C1645_737702</name>
</gene>
<accession>A0A397T304</accession>
<organism evidence="1 2">
    <name type="scientific">Glomus cerebriforme</name>
    <dbReference type="NCBI Taxonomy" id="658196"/>
    <lineage>
        <taxon>Eukaryota</taxon>
        <taxon>Fungi</taxon>
        <taxon>Fungi incertae sedis</taxon>
        <taxon>Mucoromycota</taxon>
        <taxon>Glomeromycotina</taxon>
        <taxon>Glomeromycetes</taxon>
        <taxon>Glomerales</taxon>
        <taxon>Glomeraceae</taxon>
        <taxon>Glomus</taxon>
    </lineage>
</organism>
<dbReference type="Proteomes" id="UP000265703">
    <property type="component" value="Unassembled WGS sequence"/>
</dbReference>
<dbReference type="AlphaFoldDB" id="A0A397T304"/>
<comment type="caution">
    <text evidence="1">The sequence shown here is derived from an EMBL/GenBank/DDBJ whole genome shotgun (WGS) entry which is preliminary data.</text>
</comment>
<evidence type="ECO:0008006" key="3">
    <source>
        <dbReference type="Google" id="ProtNLM"/>
    </source>
</evidence>
<sequence length="298" mass="34172">MEKKCASVRKFFLELSRKEPDDGSTESSTFPEEIVILTDVSNERYRKFREEERKVNLFIRLIKGKLIVYDMPSSVHGSVQFSTGLMMTWHPQLDIHTGLDLSIDENYYCADIAVIPAGNGLNPTIIVEVGVSESLQSLHDLAKSYFSEQTDIQVYLALKFWPLRQDGTAAMIALLYLRENRIQIRPGNIRWFNNTDPNMVISFGNAPINDITMEFLTGKVPNNRYFGYFNNGDTVCDDEEIPIYQIPIPTSPIFTGCPGGVPPETPDNFNLDLWTIQVKALYYLNKEQQRRQQQQQQQ</sequence>
<keyword evidence="2" id="KW-1185">Reference proteome</keyword>
<proteinExistence type="predicted"/>
<dbReference type="EMBL" id="QKYT01000175">
    <property type="protein sequence ID" value="RIA90635.1"/>
    <property type="molecule type" value="Genomic_DNA"/>
</dbReference>
<evidence type="ECO:0000313" key="2">
    <source>
        <dbReference type="Proteomes" id="UP000265703"/>
    </source>
</evidence>
<dbReference type="OrthoDB" id="2410443at2759"/>
<protein>
    <recommendedName>
        <fullName evidence="3">Restriction endonuclease domain-containing protein</fullName>
    </recommendedName>
</protein>
<evidence type="ECO:0000313" key="1">
    <source>
        <dbReference type="EMBL" id="RIA90635.1"/>
    </source>
</evidence>
<reference evidence="1 2" key="1">
    <citation type="submission" date="2018-06" db="EMBL/GenBank/DDBJ databases">
        <title>Comparative genomics reveals the genomic features of Rhizophagus irregularis, R. cerebriforme, R. diaphanum and Gigaspora rosea, and their symbiotic lifestyle signature.</title>
        <authorList>
            <person name="Morin E."/>
            <person name="San Clemente H."/>
            <person name="Chen E.C.H."/>
            <person name="De La Providencia I."/>
            <person name="Hainaut M."/>
            <person name="Kuo A."/>
            <person name="Kohler A."/>
            <person name="Murat C."/>
            <person name="Tang N."/>
            <person name="Roy S."/>
            <person name="Loubradou J."/>
            <person name="Henrissat B."/>
            <person name="Grigoriev I.V."/>
            <person name="Corradi N."/>
            <person name="Roux C."/>
            <person name="Martin F.M."/>
        </authorList>
    </citation>
    <scope>NUCLEOTIDE SEQUENCE [LARGE SCALE GENOMIC DNA]</scope>
    <source>
        <strain evidence="1 2">DAOM 227022</strain>
    </source>
</reference>